<keyword evidence="3" id="KW-1185">Reference proteome</keyword>
<keyword evidence="1" id="KW-0812">Transmembrane</keyword>
<dbReference type="GO" id="GO:0010468">
    <property type="term" value="P:regulation of gene expression"/>
    <property type="evidence" value="ECO:0007669"/>
    <property type="project" value="InterPro"/>
</dbReference>
<protein>
    <recommendedName>
        <fullName evidence="4">AbrB family transcriptional regulator</fullName>
    </recommendedName>
</protein>
<keyword evidence="1" id="KW-1133">Transmembrane helix</keyword>
<dbReference type="PANTHER" id="PTHR38457:SF1">
    <property type="entry name" value="REGULATOR ABRB-RELATED"/>
    <property type="match status" value="1"/>
</dbReference>
<feature type="transmembrane region" description="Helical" evidence="1">
    <location>
        <begin position="216"/>
        <end position="236"/>
    </location>
</feature>
<accession>A0A1E3KXY1</accession>
<feature type="transmembrane region" description="Helical" evidence="1">
    <location>
        <begin position="31"/>
        <end position="49"/>
    </location>
</feature>
<dbReference type="InterPro" id="IPR017516">
    <property type="entry name" value="AbrB_dup"/>
</dbReference>
<evidence type="ECO:0000313" key="3">
    <source>
        <dbReference type="Proteomes" id="UP000094578"/>
    </source>
</evidence>
<dbReference type="PIRSF" id="PIRSF038991">
    <property type="entry name" value="Protein_AbrB"/>
    <property type="match status" value="1"/>
</dbReference>
<feature type="transmembrane region" description="Helical" evidence="1">
    <location>
        <begin position="242"/>
        <end position="259"/>
    </location>
</feature>
<feature type="transmembrane region" description="Helical" evidence="1">
    <location>
        <begin position="191"/>
        <end position="209"/>
    </location>
</feature>
<feature type="transmembrane region" description="Helical" evidence="1">
    <location>
        <begin position="114"/>
        <end position="134"/>
    </location>
</feature>
<comment type="caution">
    <text evidence="2">The sequence shown here is derived from an EMBL/GenBank/DDBJ whole genome shotgun (WGS) entry which is preliminary data.</text>
</comment>
<keyword evidence="1" id="KW-0472">Membrane</keyword>
<dbReference type="RefSeq" id="WP_139129302.1">
    <property type="nucleotide sequence ID" value="NZ_MDER01000086.1"/>
</dbReference>
<dbReference type="PANTHER" id="PTHR38457">
    <property type="entry name" value="REGULATOR ABRB-RELATED"/>
    <property type="match status" value="1"/>
</dbReference>
<dbReference type="NCBIfam" id="TIGR03082">
    <property type="entry name" value="Gneg_AbrB_dup"/>
    <property type="match status" value="2"/>
</dbReference>
<reference evidence="2 3" key="1">
    <citation type="submission" date="2016-08" db="EMBL/GenBank/DDBJ databases">
        <title>Genome sequencing of Paenibacillus sp. TI45-13ar, isolated from Korean traditional nuruk.</title>
        <authorList>
            <person name="Kim S.-J."/>
        </authorList>
    </citation>
    <scope>NUCLEOTIDE SEQUENCE [LARGE SCALE GENOMIC DNA]</scope>
    <source>
        <strain evidence="2 3">TI45-13ar</strain>
    </source>
</reference>
<gene>
    <name evidence="2" type="ORF">PTI45_04237</name>
</gene>
<feature type="transmembrane region" description="Helical" evidence="1">
    <location>
        <begin position="154"/>
        <end position="171"/>
    </location>
</feature>
<feature type="transmembrane region" description="Helical" evidence="1">
    <location>
        <begin position="61"/>
        <end position="80"/>
    </location>
</feature>
<name>A0A1E3KXY1_9BACL</name>
<dbReference type="GO" id="GO:0016020">
    <property type="term" value="C:membrane"/>
    <property type="evidence" value="ECO:0007669"/>
    <property type="project" value="InterPro"/>
</dbReference>
<evidence type="ECO:0008006" key="4">
    <source>
        <dbReference type="Google" id="ProtNLM"/>
    </source>
</evidence>
<dbReference type="PATRIC" id="fig|1886670.3.peg.4267"/>
<dbReference type="STRING" id="1886670.PTI45_04237"/>
<dbReference type="Proteomes" id="UP000094578">
    <property type="component" value="Unassembled WGS sequence"/>
</dbReference>
<proteinExistence type="predicted"/>
<evidence type="ECO:0000313" key="2">
    <source>
        <dbReference type="EMBL" id="ODP26397.1"/>
    </source>
</evidence>
<sequence length="357" mass="38458">MIEPKPWIRWLYTLTLALIGGLLFKVIHLPIPWLLGPMIVIFISSKLFPSLPPLWPNAARNAGMIIVGYSIGLSLTIATLQQIGGQLPSMIGLTALLILFAVFTAYIITKISGISFPTVLLGSIPGGLTQMVILAEEVKGIDITVVTFLQVSRLMMIIIGVPLLIFSPIFGVDMDSVTEALAHSTANWSGLFPNIFLFAIACTGMAILGKKVRFPTAFILLPMITTAVIQLAGIHAPALPSAILDAAQLLIGSAIGLMLQPERLTNKLQMIALALGSGAVLLLFAGMLAFILLKWHHVSPATAMLSMSPGGMDQMSIIAHEVNADIATVSCYQLFRTLFIFLAVPPLLKLIFRRIAR</sequence>
<feature type="transmembrane region" description="Helical" evidence="1">
    <location>
        <begin position="271"/>
        <end position="293"/>
    </location>
</feature>
<evidence type="ECO:0000256" key="1">
    <source>
        <dbReference type="SAM" id="Phobius"/>
    </source>
</evidence>
<organism evidence="2 3">
    <name type="scientific">Paenibacillus nuruki</name>
    <dbReference type="NCBI Taxonomy" id="1886670"/>
    <lineage>
        <taxon>Bacteria</taxon>
        <taxon>Bacillati</taxon>
        <taxon>Bacillota</taxon>
        <taxon>Bacilli</taxon>
        <taxon>Bacillales</taxon>
        <taxon>Paenibacillaceae</taxon>
        <taxon>Paenibacillus</taxon>
    </lineage>
</organism>
<dbReference type="AlphaFoldDB" id="A0A1E3KXY1"/>
<dbReference type="Pfam" id="PF05145">
    <property type="entry name" value="AbrB"/>
    <property type="match status" value="1"/>
</dbReference>
<dbReference type="InterPro" id="IPR007820">
    <property type="entry name" value="AbrB_fam"/>
</dbReference>
<feature type="transmembrane region" description="Helical" evidence="1">
    <location>
        <begin position="334"/>
        <end position="352"/>
    </location>
</feature>
<feature type="transmembrane region" description="Helical" evidence="1">
    <location>
        <begin position="87"/>
        <end position="108"/>
    </location>
</feature>
<dbReference type="EMBL" id="MDER01000086">
    <property type="protein sequence ID" value="ODP26397.1"/>
    <property type="molecule type" value="Genomic_DNA"/>
</dbReference>